<proteinExistence type="inferred from homology"/>
<dbReference type="Pfam" id="PF16810">
    <property type="entry name" value="RXLR"/>
    <property type="match status" value="1"/>
</dbReference>
<evidence type="ECO:0000256" key="4">
    <source>
        <dbReference type="ARBA" id="ARBA00022729"/>
    </source>
</evidence>
<dbReference type="Proteomes" id="UP000602510">
    <property type="component" value="Unassembled WGS sequence"/>
</dbReference>
<dbReference type="InterPro" id="IPR031825">
    <property type="entry name" value="RXLR"/>
</dbReference>
<evidence type="ECO:0000256" key="1">
    <source>
        <dbReference type="ARBA" id="ARBA00004613"/>
    </source>
</evidence>
<comment type="caution">
    <text evidence="6">The sequence shown here is derived from an EMBL/GenBank/DDBJ whole genome shotgun (WGS) entry which is preliminary data.</text>
</comment>
<evidence type="ECO:0000256" key="3">
    <source>
        <dbReference type="ARBA" id="ARBA00022525"/>
    </source>
</evidence>
<comment type="domain">
    <text evidence="5">The RxLR-dEER motif acts to carry the protein into the host cell cytoplasm through binding to cell surface phosphatidylinositol-3-phosphate.</text>
</comment>
<keyword evidence="7" id="KW-1185">Reference proteome</keyword>
<keyword evidence="4" id="KW-0732">Signal</keyword>
<dbReference type="EMBL" id="WSZM01001372">
    <property type="protein sequence ID" value="KAF4027607.1"/>
    <property type="molecule type" value="Genomic_DNA"/>
</dbReference>
<evidence type="ECO:0000256" key="5">
    <source>
        <dbReference type="RuleBase" id="RU367124"/>
    </source>
</evidence>
<dbReference type="AlphaFoldDB" id="A0A833W3U9"/>
<comment type="subcellular location">
    <subcellularLocation>
        <location evidence="1 5">Secreted</location>
    </subcellularLocation>
</comment>
<reference evidence="6" key="1">
    <citation type="submission" date="2020-04" db="EMBL/GenBank/DDBJ databases">
        <title>Hybrid Assembly of Korean Phytophthora infestans isolates.</title>
        <authorList>
            <person name="Prokchorchik M."/>
            <person name="Lee Y."/>
            <person name="Seo J."/>
            <person name="Cho J.-H."/>
            <person name="Park Y.-E."/>
            <person name="Jang D.-C."/>
            <person name="Im J.-S."/>
            <person name="Choi J.-G."/>
            <person name="Park H.-J."/>
            <person name="Lee G.-B."/>
            <person name="Lee Y.-G."/>
            <person name="Hong S.-Y."/>
            <person name="Cho K."/>
            <person name="Sohn K.H."/>
        </authorList>
    </citation>
    <scope>NUCLEOTIDE SEQUENCE</scope>
    <source>
        <strain evidence="6">KR_1_A1</strain>
    </source>
</reference>
<protein>
    <recommendedName>
        <fullName evidence="5">RxLR effector protein</fullName>
    </recommendedName>
</protein>
<evidence type="ECO:0000256" key="2">
    <source>
        <dbReference type="ARBA" id="ARBA00010400"/>
    </source>
</evidence>
<name>A0A833W3U9_PHYIN</name>
<keyword evidence="3 5" id="KW-0964">Secreted</keyword>
<sequence length="159" mass="17822">MVCAVTFQASSSALPPAKTLNSLVEKKTPSDITISAHVGDVRLLRADDKEEEIEEERGFGGALVDGVKKLNSITATKKAKEKAEKIKQHVKELGKYEDWLKEVREAIDKDQDVIAKAFDARRSICCGNRCRGEVYNLFDMTVNQKVSTKTVRHIRTIHH</sequence>
<gene>
    <name evidence="6" type="ORF">GN244_ATG20776</name>
</gene>
<organism evidence="6 7">
    <name type="scientific">Phytophthora infestans</name>
    <name type="common">Potato late blight agent</name>
    <name type="synonym">Botrytis infestans</name>
    <dbReference type="NCBI Taxonomy" id="4787"/>
    <lineage>
        <taxon>Eukaryota</taxon>
        <taxon>Sar</taxon>
        <taxon>Stramenopiles</taxon>
        <taxon>Oomycota</taxon>
        <taxon>Peronosporomycetes</taxon>
        <taxon>Peronosporales</taxon>
        <taxon>Peronosporaceae</taxon>
        <taxon>Phytophthora</taxon>
    </lineage>
</organism>
<accession>A0A833W3U9</accession>
<evidence type="ECO:0000313" key="7">
    <source>
        <dbReference type="Proteomes" id="UP000602510"/>
    </source>
</evidence>
<comment type="similarity">
    <text evidence="2 5">Belongs to the RxLR effector family.</text>
</comment>
<evidence type="ECO:0000313" key="6">
    <source>
        <dbReference type="EMBL" id="KAF4027607.1"/>
    </source>
</evidence>
<comment type="function">
    <text evidence="5">Effector that suppresses plant defense responses during pathogen infection.</text>
</comment>